<proteinExistence type="predicted"/>
<dbReference type="AlphaFoldDB" id="A0A4Z2FCC4"/>
<sequence>MRSPHDIKWNARGRPLNRYLLFRLMHFSLSPPLKEALRWLTGADCDPPAFQFGVLRCSARKDERRVFLDLEPTRSLPLRRQKVFDNGRFEEKPVEHLLFFGGRNFGVGEGRIDADSKKPFEQKSFNITLSIYQNGTQT</sequence>
<organism evidence="1 2">
    <name type="scientific">Liparis tanakae</name>
    <name type="common">Tanaka's snailfish</name>
    <dbReference type="NCBI Taxonomy" id="230148"/>
    <lineage>
        <taxon>Eukaryota</taxon>
        <taxon>Metazoa</taxon>
        <taxon>Chordata</taxon>
        <taxon>Craniata</taxon>
        <taxon>Vertebrata</taxon>
        <taxon>Euteleostomi</taxon>
        <taxon>Actinopterygii</taxon>
        <taxon>Neopterygii</taxon>
        <taxon>Teleostei</taxon>
        <taxon>Neoteleostei</taxon>
        <taxon>Acanthomorphata</taxon>
        <taxon>Eupercaria</taxon>
        <taxon>Perciformes</taxon>
        <taxon>Cottioidei</taxon>
        <taxon>Cottales</taxon>
        <taxon>Liparidae</taxon>
        <taxon>Liparis</taxon>
    </lineage>
</organism>
<protein>
    <submittedName>
        <fullName evidence="1">Uncharacterized protein</fullName>
    </submittedName>
</protein>
<dbReference type="EMBL" id="SRLO01001413">
    <property type="protein sequence ID" value="TNN38042.1"/>
    <property type="molecule type" value="Genomic_DNA"/>
</dbReference>
<evidence type="ECO:0000313" key="2">
    <source>
        <dbReference type="Proteomes" id="UP000314294"/>
    </source>
</evidence>
<name>A0A4Z2FCC4_9TELE</name>
<reference evidence="1 2" key="1">
    <citation type="submission" date="2019-03" db="EMBL/GenBank/DDBJ databases">
        <title>First draft genome of Liparis tanakae, snailfish: a comprehensive survey of snailfish specific genes.</title>
        <authorList>
            <person name="Kim W."/>
            <person name="Song I."/>
            <person name="Jeong J.-H."/>
            <person name="Kim D."/>
            <person name="Kim S."/>
            <person name="Ryu S."/>
            <person name="Song J.Y."/>
            <person name="Lee S.K."/>
        </authorList>
    </citation>
    <scope>NUCLEOTIDE SEQUENCE [LARGE SCALE GENOMIC DNA]</scope>
    <source>
        <tissue evidence="1">Muscle</tissue>
    </source>
</reference>
<evidence type="ECO:0000313" key="1">
    <source>
        <dbReference type="EMBL" id="TNN38042.1"/>
    </source>
</evidence>
<dbReference type="Proteomes" id="UP000314294">
    <property type="component" value="Unassembled WGS sequence"/>
</dbReference>
<accession>A0A4Z2FCC4</accession>
<comment type="caution">
    <text evidence="1">The sequence shown here is derived from an EMBL/GenBank/DDBJ whole genome shotgun (WGS) entry which is preliminary data.</text>
</comment>
<keyword evidence="2" id="KW-1185">Reference proteome</keyword>
<gene>
    <name evidence="1" type="ORF">EYF80_051794</name>
</gene>